<sequence>MAMCLAPVLCTLETVNLELLAAQPPSRFVLRPGAPAPRRPGGRRAFGAACALGAFAFAFAIPGLTSSRAAPSSSPCGTSPCRPG</sequence>
<dbReference type="HOGENOM" id="CLU_2526235_0_0_11"/>
<dbReference type="RefSeq" id="WP_003994508.1">
    <property type="nucleotide sequence ID" value="NZ_GG657757.1"/>
</dbReference>
<evidence type="ECO:0000313" key="2">
    <source>
        <dbReference type="EMBL" id="EFL36366.1"/>
    </source>
</evidence>
<dbReference type="STRING" id="591159.SSQG_06884"/>
<proteinExistence type="predicted"/>
<evidence type="ECO:0000256" key="1">
    <source>
        <dbReference type="SAM" id="Phobius"/>
    </source>
</evidence>
<protein>
    <submittedName>
        <fullName evidence="2">Predicted protein</fullName>
    </submittedName>
</protein>
<dbReference type="AlphaFoldDB" id="D9X8W2"/>
<gene>
    <name evidence="2" type="ORF">SSQG_06884</name>
</gene>
<evidence type="ECO:0000313" key="3">
    <source>
        <dbReference type="Proteomes" id="UP000004184"/>
    </source>
</evidence>
<keyword evidence="1" id="KW-1133">Transmembrane helix</keyword>
<dbReference type="EMBL" id="GG657757">
    <property type="protein sequence ID" value="EFL36366.1"/>
    <property type="molecule type" value="Genomic_DNA"/>
</dbReference>
<reference evidence="3" key="1">
    <citation type="submission" date="2009-02" db="EMBL/GenBank/DDBJ databases">
        <title>Annotation of Streptomyces viridochromogenes strain DSM 40736.</title>
        <authorList>
            <consortium name="The Broad Institute Genome Sequencing Platform"/>
            <consortium name="Broad Institute Microbial Sequencing Center"/>
            <person name="Fischbach M."/>
            <person name="Godfrey P."/>
            <person name="Ward D."/>
            <person name="Young S."/>
            <person name="Zeng Q."/>
            <person name="Koehrsen M."/>
            <person name="Alvarado L."/>
            <person name="Berlin A.M."/>
            <person name="Bochicchio J."/>
            <person name="Borenstein D."/>
            <person name="Chapman S.B."/>
            <person name="Chen Z."/>
            <person name="Engels R."/>
            <person name="Freedman E."/>
            <person name="Gellesch M."/>
            <person name="Goldberg J."/>
            <person name="Griggs A."/>
            <person name="Gujja S."/>
            <person name="Heilman E.R."/>
            <person name="Heiman D.I."/>
            <person name="Hepburn T.A."/>
            <person name="Howarth C."/>
            <person name="Jen D."/>
            <person name="Larson L."/>
            <person name="Lewis B."/>
            <person name="Mehta T."/>
            <person name="Park D."/>
            <person name="Pearson M."/>
            <person name="Richards J."/>
            <person name="Roberts A."/>
            <person name="Saif S."/>
            <person name="Shea T.D."/>
            <person name="Shenoy N."/>
            <person name="Sisk P."/>
            <person name="Stolte C."/>
            <person name="Sykes S.N."/>
            <person name="Thomson T."/>
            <person name="Walk T."/>
            <person name="White J."/>
            <person name="Yandava C."/>
            <person name="Straight P."/>
            <person name="Clardy J."/>
            <person name="Hung D."/>
            <person name="Kolter R."/>
            <person name="Mekalanos J."/>
            <person name="Walker S."/>
            <person name="Walsh C.T."/>
            <person name="Wieland-Brown L.C."/>
            <person name="Haas B."/>
            <person name="Nusbaum C."/>
            <person name="Birren B."/>
        </authorList>
    </citation>
    <scope>NUCLEOTIDE SEQUENCE [LARGE SCALE GENOMIC DNA]</scope>
    <source>
        <strain evidence="3">DSM 40736 / JCM 4977 / BCRC 1201 / Tue 494</strain>
    </source>
</reference>
<dbReference type="Proteomes" id="UP000004184">
    <property type="component" value="Unassembled WGS sequence"/>
</dbReference>
<name>D9X8W2_STRVT</name>
<feature type="transmembrane region" description="Helical" evidence="1">
    <location>
        <begin position="45"/>
        <end position="64"/>
    </location>
</feature>
<organism evidence="2 3">
    <name type="scientific">Streptomyces viridochromogenes (strain DSM 40736 / JCM 4977 / BCRC 1201 / Tue 494)</name>
    <dbReference type="NCBI Taxonomy" id="591159"/>
    <lineage>
        <taxon>Bacteria</taxon>
        <taxon>Bacillati</taxon>
        <taxon>Actinomycetota</taxon>
        <taxon>Actinomycetes</taxon>
        <taxon>Kitasatosporales</taxon>
        <taxon>Streptomycetaceae</taxon>
        <taxon>Streptomyces</taxon>
    </lineage>
</organism>
<keyword evidence="1" id="KW-0472">Membrane</keyword>
<keyword evidence="1" id="KW-0812">Transmembrane</keyword>
<keyword evidence="3" id="KW-1185">Reference proteome</keyword>
<accession>D9X8W2</accession>